<dbReference type="PANTHER" id="PTHR13369">
    <property type="match status" value="1"/>
</dbReference>
<evidence type="ECO:0000313" key="2">
    <source>
        <dbReference type="EMBL" id="CAH0526503.1"/>
    </source>
</evidence>
<protein>
    <recommendedName>
        <fullName evidence="1">Methyltransferase domain-containing protein</fullName>
    </recommendedName>
</protein>
<proteinExistence type="predicted"/>
<dbReference type="Proteomes" id="UP000838160">
    <property type="component" value="Unassembled WGS sequence"/>
</dbReference>
<keyword evidence="3" id="KW-1185">Reference proteome</keyword>
<organism evidence="2 3">
    <name type="scientific">Vibrio hippocampi</name>
    <dbReference type="NCBI Taxonomy" id="654686"/>
    <lineage>
        <taxon>Bacteria</taxon>
        <taxon>Pseudomonadati</taxon>
        <taxon>Pseudomonadota</taxon>
        <taxon>Gammaproteobacteria</taxon>
        <taxon>Vibrionales</taxon>
        <taxon>Vibrionaceae</taxon>
        <taxon>Vibrio</taxon>
    </lineage>
</organism>
<dbReference type="Pfam" id="PF13679">
    <property type="entry name" value="Methyltransf_32"/>
    <property type="match status" value="1"/>
</dbReference>
<dbReference type="InterPro" id="IPR029063">
    <property type="entry name" value="SAM-dependent_MTases_sf"/>
</dbReference>
<dbReference type="InterPro" id="IPR025714">
    <property type="entry name" value="Methyltranfer_dom"/>
</dbReference>
<accession>A0ABN8DHU9</accession>
<dbReference type="SUPFAM" id="SSF53335">
    <property type="entry name" value="S-adenosyl-L-methionine-dependent methyltransferases"/>
    <property type="match status" value="1"/>
</dbReference>
<evidence type="ECO:0000259" key="1">
    <source>
        <dbReference type="Pfam" id="PF13679"/>
    </source>
</evidence>
<dbReference type="RefSeq" id="WP_237484772.1">
    <property type="nucleotide sequence ID" value="NZ_CAKLCM010000002.1"/>
</dbReference>
<gene>
    <name evidence="2" type="ORF">VHP8226_01857</name>
</gene>
<dbReference type="EMBL" id="CAKLCM010000002">
    <property type="protein sequence ID" value="CAH0526503.1"/>
    <property type="molecule type" value="Genomic_DNA"/>
</dbReference>
<dbReference type="PANTHER" id="PTHR13369:SF0">
    <property type="entry name" value="GLUTATHIONE S-TRANSFERASE C-TERMINAL DOMAIN-CONTAINING PROTEIN"/>
    <property type="match status" value="1"/>
</dbReference>
<evidence type="ECO:0000313" key="3">
    <source>
        <dbReference type="Proteomes" id="UP000838160"/>
    </source>
</evidence>
<name>A0ABN8DHU9_9VIBR</name>
<sequence>MQATFLNITNILKSYQVYWRQDPFFQVVNGCTDWQSTNPDLYQWILGLSPQEIVAYKQYPKTLLNDVVNYLPQIKQLEQQSQLPSLPVKSQTLSNHMAAGIPGRKREQIEALGSACIDQHKGNQWLEWCSGKGYLGRLLAANSGQKVTSFEYQQPLCDAGQSEADKLNLPMTFVQGDAFDVDSQQLFDSQQHAVALHACGDLHTTLLRHAVKHNLAAISFSPCCYHLIEESLYRPLSTVAQQHDLALNKQQLRIPLQATVTGGERVKRHREQEMIYRLGFDALCREHRLTQCYLPVPSIKKSQLAEGFQAFCQWAAQKKSLTLPCYQQQEFTYFEQIGVQRYWQMEALSLVQDLFRRPLEVWLALDKWLYLEQNRYQVTISTFCEPSCTPRNLLIQGKKITGE</sequence>
<feature type="domain" description="Methyltransferase" evidence="1">
    <location>
        <begin position="109"/>
        <end position="230"/>
    </location>
</feature>
<comment type="caution">
    <text evidence="2">The sequence shown here is derived from an EMBL/GenBank/DDBJ whole genome shotgun (WGS) entry which is preliminary data.</text>
</comment>
<dbReference type="Gene3D" id="3.40.50.150">
    <property type="entry name" value="Vaccinia Virus protein VP39"/>
    <property type="match status" value="1"/>
</dbReference>
<reference evidence="2" key="1">
    <citation type="submission" date="2021-12" db="EMBL/GenBank/DDBJ databases">
        <authorList>
            <person name="Rodrigo-Torres L."/>
            <person name="Arahal R. D."/>
            <person name="Lucena T."/>
        </authorList>
    </citation>
    <scope>NUCLEOTIDE SEQUENCE</scope>
    <source>
        <strain evidence="2">CECT 8226</strain>
    </source>
</reference>